<dbReference type="AlphaFoldDB" id="A0A1F6D037"/>
<name>A0A1F6D037_9BACT</name>
<dbReference type="EMBL" id="MFLC01000031">
    <property type="protein sequence ID" value="OGG54793.1"/>
    <property type="molecule type" value="Genomic_DNA"/>
</dbReference>
<keyword evidence="1" id="KW-0472">Membrane</keyword>
<accession>A0A1F6D037</accession>
<comment type="caution">
    <text evidence="2">The sequence shown here is derived from an EMBL/GenBank/DDBJ whole genome shotgun (WGS) entry which is preliminary data.</text>
</comment>
<dbReference type="Proteomes" id="UP000177659">
    <property type="component" value="Unassembled WGS sequence"/>
</dbReference>
<evidence type="ECO:0000313" key="2">
    <source>
        <dbReference type="EMBL" id="OGG54793.1"/>
    </source>
</evidence>
<organism evidence="2 3">
    <name type="scientific">Candidatus Kaiserbacteria bacterium RIFCSPHIGHO2_02_FULL_49_11</name>
    <dbReference type="NCBI Taxonomy" id="1798489"/>
    <lineage>
        <taxon>Bacteria</taxon>
        <taxon>Candidatus Kaiseribacteriota</taxon>
    </lineage>
</organism>
<feature type="transmembrane region" description="Helical" evidence="1">
    <location>
        <begin position="44"/>
        <end position="61"/>
    </location>
</feature>
<gene>
    <name evidence="2" type="ORF">A3D62_02390</name>
</gene>
<sequence>MNTLKKETYIKVSGVIFLVVGVLHGVRALNEWNLLISDWSIPVWASWVGLVVGLYLAYTALRLQK</sequence>
<keyword evidence="1" id="KW-1133">Transmembrane helix</keyword>
<evidence type="ECO:0000256" key="1">
    <source>
        <dbReference type="SAM" id="Phobius"/>
    </source>
</evidence>
<evidence type="ECO:0000313" key="3">
    <source>
        <dbReference type="Proteomes" id="UP000177659"/>
    </source>
</evidence>
<reference evidence="2 3" key="1">
    <citation type="journal article" date="2016" name="Nat. Commun.">
        <title>Thousands of microbial genomes shed light on interconnected biogeochemical processes in an aquifer system.</title>
        <authorList>
            <person name="Anantharaman K."/>
            <person name="Brown C.T."/>
            <person name="Hug L.A."/>
            <person name="Sharon I."/>
            <person name="Castelle C.J."/>
            <person name="Probst A.J."/>
            <person name="Thomas B.C."/>
            <person name="Singh A."/>
            <person name="Wilkins M.J."/>
            <person name="Karaoz U."/>
            <person name="Brodie E.L."/>
            <person name="Williams K.H."/>
            <person name="Hubbard S.S."/>
            <person name="Banfield J.F."/>
        </authorList>
    </citation>
    <scope>NUCLEOTIDE SEQUENCE [LARGE SCALE GENOMIC DNA]</scope>
</reference>
<protein>
    <submittedName>
        <fullName evidence="2">Uncharacterized protein</fullName>
    </submittedName>
</protein>
<keyword evidence="1" id="KW-0812">Transmembrane</keyword>
<proteinExistence type="predicted"/>